<dbReference type="Proteomes" id="UP000657006">
    <property type="component" value="Unassembled WGS sequence"/>
</dbReference>
<evidence type="ECO:0000256" key="5">
    <source>
        <dbReference type="ARBA" id="ARBA00022927"/>
    </source>
</evidence>
<proteinExistence type="inferred from homology"/>
<dbReference type="AlphaFoldDB" id="A0A926DVZ4"/>
<feature type="transmembrane region" description="Helical" evidence="11">
    <location>
        <begin position="12"/>
        <end position="35"/>
    </location>
</feature>
<feature type="compositionally biased region" description="Basic and acidic residues" evidence="10">
    <location>
        <begin position="388"/>
        <end position="399"/>
    </location>
</feature>
<organism evidence="13 14">
    <name type="scientific">Bianquea renquensis</name>
    <dbReference type="NCBI Taxonomy" id="2763661"/>
    <lineage>
        <taxon>Bacteria</taxon>
        <taxon>Bacillati</taxon>
        <taxon>Bacillota</taxon>
        <taxon>Clostridia</taxon>
        <taxon>Eubacteriales</taxon>
        <taxon>Bianqueaceae</taxon>
        <taxon>Bianquea</taxon>
    </lineage>
</organism>
<evidence type="ECO:0000313" key="14">
    <source>
        <dbReference type="Proteomes" id="UP000657006"/>
    </source>
</evidence>
<keyword evidence="6 11" id="KW-1133">Transmembrane helix</keyword>
<comment type="similarity">
    <text evidence="9">Belongs to the OXA1/ALB3/YidC family.</text>
</comment>
<feature type="region of interest" description="Disordered" evidence="10">
    <location>
        <begin position="355"/>
        <end position="411"/>
    </location>
</feature>
<dbReference type="InterPro" id="IPR028055">
    <property type="entry name" value="YidC/Oxa/ALB_C"/>
</dbReference>
<accession>A0A926DVZ4</accession>
<evidence type="ECO:0000256" key="3">
    <source>
        <dbReference type="ARBA" id="ARBA00022475"/>
    </source>
</evidence>
<dbReference type="GO" id="GO:0032977">
    <property type="term" value="F:membrane insertase activity"/>
    <property type="evidence" value="ECO:0007669"/>
    <property type="project" value="InterPro"/>
</dbReference>
<dbReference type="PANTHER" id="PTHR12428:SF65">
    <property type="entry name" value="CYTOCHROME C OXIDASE ASSEMBLY PROTEIN COX18, MITOCHONDRIAL"/>
    <property type="match status" value="1"/>
</dbReference>
<protein>
    <submittedName>
        <fullName evidence="13">Membrane protein insertase YidC</fullName>
    </submittedName>
</protein>
<evidence type="ECO:0000313" key="13">
    <source>
        <dbReference type="EMBL" id="MBC8544260.1"/>
    </source>
</evidence>
<name>A0A926DVZ4_9FIRM</name>
<evidence type="ECO:0000256" key="9">
    <source>
        <dbReference type="RuleBase" id="RU003945"/>
    </source>
</evidence>
<dbReference type="RefSeq" id="WP_177714613.1">
    <property type="nucleotide sequence ID" value="NZ_JACRSQ010000018.1"/>
</dbReference>
<feature type="transmembrane region" description="Helical" evidence="11">
    <location>
        <begin position="237"/>
        <end position="259"/>
    </location>
</feature>
<dbReference type="InterPro" id="IPR001708">
    <property type="entry name" value="YidC/ALB3/OXA1/COX18"/>
</dbReference>
<keyword evidence="7 11" id="KW-0472">Membrane</keyword>
<keyword evidence="8" id="KW-0143">Chaperone</keyword>
<dbReference type="NCBIfam" id="TIGR03592">
    <property type="entry name" value="yidC_oxa1_cterm"/>
    <property type="match status" value="1"/>
</dbReference>
<feature type="domain" description="Membrane insertase YidC/Oxa/ALB C-terminal" evidence="12">
    <location>
        <begin position="42"/>
        <end position="325"/>
    </location>
</feature>
<reference evidence="13" key="1">
    <citation type="submission" date="2020-08" db="EMBL/GenBank/DDBJ databases">
        <title>Genome public.</title>
        <authorList>
            <person name="Liu C."/>
            <person name="Sun Q."/>
        </authorList>
    </citation>
    <scope>NUCLEOTIDE SEQUENCE</scope>
    <source>
        <strain evidence="13">NSJ-32</strain>
    </source>
</reference>
<sequence length="411" mass="46620">MDFAILAPTSNFILKPLAFVLSMIISVVYQLIQMITVDHSLGITIILFTFIVRACMLPLMLKQQRSSRKMMRLQPKIQKIQDKYKNKTDPESKQKMSMEMSEFYKKNKANPMSGCLPLLIQMPILFALYEILRNIPFYINDIGTIFESMAAQVMAQPGYADVINGDAFKSVVQGLQKFNVETQNSVIDFLYHLSKTQWTEFTQAVGLAGNAAFEANVSLQAEINNFLFFNLAEAPGWGFPGIIWPVVAGVTTWLSSWLATRANEKRTKRTAKDGKAVQNPQNQTMKVMNIVFPFMTAFFVITMPLGLGLYWIAGNIFSILQQFLVDGIVDREERNEALRRRDELEEKKRLKELSRSNVDKRTGNRVGTAASVNRSSLAGNKKAAIRQQNRERLEDENSKDNQQIDSNGEES</sequence>
<evidence type="ECO:0000256" key="8">
    <source>
        <dbReference type="ARBA" id="ARBA00023186"/>
    </source>
</evidence>
<evidence type="ECO:0000256" key="6">
    <source>
        <dbReference type="ARBA" id="ARBA00022989"/>
    </source>
</evidence>
<dbReference type="PANTHER" id="PTHR12428">
    <property type="entry name" value="OXA1"/>
    <property type="match status" value="1"/>
</dbReference>
<keyword evidence="14" id="KW-1185">Reference proteome</keyword>
<feature type="transmembrane region" description="Helical" evidence="11">
    <location>
        <begin position="41"/>
        <end position="61"/>
    </location>
</feature>
<dbReference type="Pfam" id="PF02096">
    <property type="entry name" value="60KD_IMP"/>
    <property type="match status" value="1"/>
</dbReference>
<dbReference type="GO" id="GO:0005886">
    <property type="term" value="C:plasma membrane"/>
    <property type="evidence" value="ECO:0007669"/>
    <property type="project" value="UniProtKB-SubCell"/>
</dbReference>
<evidence type="ECO:0000259" key="12">
    <source>
        <dbReference type="Pfam" id="PF02096"/>
    </source>
</evidence>
<evidence type="ECO:0000256" key="7">
    <source>
        <dbReference type="ARBA" id="ARBA00023136"/>
    </source>
</evidence>
<dbReference type="GO" id="GO:0015031">
    <property type="term" value="P:protein transport"/>
    <property type="evidence" value="ECO:0007669"/>
    <property type="project" value="UniProtKB-KW"/>
</dbReference>
<evidence type="ECO:0000256" key="2">
    <source>
        <dbReference type="ARBA" id="ARBA00022448"/>
    </source>
</evidence>
<evidence type="ECO:0000256" key="1">
    <source>
        <dbReference type="ARBA" id="ARBA00004651"/>
    </source>
</evidence>
<gene>
    <name evidence="13" type="ORF">H8730_11995</name>
</gene>
<dbReference type="GO" id="GO:0051205">
    <property type="term" value="P:protein insertion into membrane"/>
    <property type="evidence" value="ECO:0007669"/>
    <property type="project" value="TreeGrafter"/>
</dbReference>
<feature type="transmembrane region" description="Helical" evidence="11">
    <location>
        <begin position="114"/>
        <end position="132"/>
    </location>
</feature>
<dbReference type="CDD" id="cd20070">
    <property type="entry name" value="5TM_YidC_Alb3"/>
    <property type="match status" value="1"/>
</dbReference>
<evidence type="ECO:0000256" key="10">
    <source>
        <dbReference type="SAM" id="MobiDB-lite"/>
    </source>
</evidence>
<comment type="subcellular location">
    <subcellularLocation>
        <location evidence="1">Cell membrane</location>
        <topology evidence="1">Multi-pass membrane protein</topology>
    </subcellularLocation>
    <subcellularLocation>
        <location evidence="9">Membrane</location>
        <topology evidence="9">Multi-pass membrane protein</topology>
    </subcellularLocation>
</comment>
<evidence type="ECO:0000256" key="4">
    <source>
        <dbReference type="ARBA" id="ARBA00022692"/>
    </source>
</evidence>
<keyword evidence="5" id="KW-0653">Protein transport</keyword>
<dbReference type="InterPro" id="IPR047196">
    <property type="entry name" value="YidC_ALB_C"/>
</dbReference>
<keyword evidence="4 9" id="KW-0812">Transmembrane</keyword>
<feature type="compositionally biased region" description="Polar residues" evidence="10">
    <location>
        <begin position="400"/>
        <end position="411"/>
    </location>
</feature>
<keyword evidence="3" id="KW-1003">Cell membrane</keyword>
<comment type="caution">
    <text evidence="13">The sequence shown here is derived from an EMBL/GenBank/DDBJ whole genome shotgun (WGS) entry which is preliminary data.</text>
</comment>
<feature type="transmembrane region" description="Helical" evidence="11">
    <location>
        <begin position="290"/>
        <end position="313"/>
    </location>
</feature>
<dbReference type="EMBL" id="JACRSQ010000018">
    <property type="protein sequence ID" value="MBC8544260.1"/>
    <property type="molecule type" value="Genomic_DNA"/>
</dbReference>
<keyword evidence="2" id="KW-0813">Transport</keyword>
<evidence type="ECO:0000256" key="11">
    <source>
        <dbReference type="SAM" id="Phobius"/>
    </source>
</evidence>